<keyword evidence="4" id="KW-1185">Reference proteome</keyword>
<dbReference type="RefSeq" id="XP_067543762.1">
    <property type="nucleotide sequence ID" value="XM_067688574.1"/>
</dbReference>
<feature type="transmembrane region" description="Helical" evidence="2">
    <location>
        <begin position="98"/>
        <end position="121"/>
    </location>
</feature>
<dbReference type="OrthoDB" id="2196369at2759"/>
<feature type="transmembrane region" description="Helical" evidence="2">
    <location>
        <begin position="68"/>
        <end position="86"/>
    </location>
</feature>
<keyword evidence="2" id="KW-0812">Transmembrane</keyword>
<feature type="transmembrane region" description="Helical" evidence="2">
    <location>
        <begin position="142"/>
        <end position="164"/>
    </location>
</feature>
<keyword evidence="2" id="KW-1133">Transmembrane helix</keyword>
<feature type="transmembrane region" description="Helical" evidence="2">
    <location>
        <begin position="323"/>
        <end position="345"/>
    </location>
</feature>
<dbReference type="GeneID" id="93647506"/>
<accession>A0A177EAQ7</accession>
<comment type="caution">
    <text evidence="3">The sequence shown here is derived from an EMBL/GenBank/DDBJ whole genome shotgun (WGS) entry which is preliminary data.</text>
</comment>
<reference evidence="3 4" key="1">
    <citation type="submission" date="2016-02" db="EMBL/GenBank/DDBJ databases">
        <title>Discovery of a natural microsporidian pathogen with a broad tissue tropism in Caenorhabditis elegans.</title>
        <authorList>
            <person name="Luallen R.J."/>
            <person name="Reinke A.W."/>
            <person name="Tong L."/>
            <person name="Botts M.R."/>
            <person name="Felix M.-A."/>
            <person name="Troemel E.R."/>
        </authorList>
    </citation>
    <scope>NUCLEOTIDE SEQUENCE [LARGE SCALE GENOMIC DNA]</scope>
    <source>
        <strain evidence="3 4">JUm2807</strain>
    </source>
</reference>
<evidence type="ECO:0000313" key="4">
    <source>
        <dbReference type="Proteomes" id="UP000185944"/>
    </source>
</evidence>
<feature type="transmembrane region" description="Helical" evidence="2">
    <location>
        <begin position="277"/>
        <end position="297"/>
    </location>
</feature>
<organism evidence="3 4">
    <name type="scientific">Nematocida displodere</name>
    <dbReference type="NCBI Taxonomy" id="1805483"/>
    <lineage>
        <taxon>Eukaryota</taxon>
        <taxon>Fungi</taxon>
        <taxon>Fungi incertae sedis</taxon>
        <taxon>Microsporidia</taxon>
        <taxon>Nematocida</taxon>
    </lineage>
</organism>
<evidence type="ECO:0000313" key="3">
    <source>
        <dbReference type="EMBL" id="OAG29017.1"/>
    </source>
</evidence>
<gene>
    <name evidence="3" type="ORF">NEDG_01156</name>
</gene>
<dbReference type="EMBL" id="LTDL01000042">
    <property type="protein sequence ID" value="OAG29017.1"/>
    <property type="molecule type" value="Genomic_DNA"/>
</dbReference>
<dbReference type="AlphaFoldDB" id="A0A177EAQ7"/>
<dbReference type="Proteomes" id="UP000185944">
    <property type="component" value="Unassembled WGS sequence"/>
</dbReference>
<feature type="transmembrane region" description="Helical" evidence="2">
    <location>
        <begin position="244"/>
        <end position="265"/>
    </location>
</feature>
<feature type="transmembrane region" description="Helical" evidence="2">
    <location>
        <begin position="209"/>
        <end position="232"/>
    </location>
</feature>
<sequence>MKQQEQRTDLPQTKMPGNTPEIPSTNKGADLYCLECADSDEEGTGPRSKEENPYLTAEFWQSEYFKRLVIENFILMGPLVLLTPFVKTCDFYSSKGSFAILLIYTLLGEEFLRNLANWCICMWAIEKKYRKEKKGILAKRRIALHLAMVSVFGAGLCVITYYIAKGDRELVELHAIWNKEGQWPEEGENPEVGLVHGLSLPVHSLVSVIYIYIVSLPTAIAIVLLDTMGGVAENRQDMEGGESFMWKMVFITATGILVSLGRQIKMAVVGHGFFKDITHVMLLLSALAFGYLSVFYAKELTLGRARMLQTYSRQNQVPKLKELGELSIIAFSMSLFVAPALYAILSA</sequence>
<feature type="region of interest" description="Disordered" evidence="1">
    <location>
        <begin position="1"/>
        <end position="27"/>
    </location>
</feature>
<dbReference type="VEuPathDB" id="MicrosporidiaDB:NEDG_01156"/>
<protein>
    <submittedName>
        <fullName evidence="3">Uncharacterized protein</fullName>
    </submittedName>
</protein>
<evidence type="ECO:0000256" key="2">
    <source>
        <dbReference type="SAM" id="Phobius"/>
    </source>
</evidence>
<evidence type="ECO:0000256" key="1">
    <source>
        <dbReference type="SAM" id="MobiDB-lite"/>
    </source>
</evidence>
<proteinExistence type="predicted"/>
<keyword evidence="2" id="KW-0472">Membrane</keyword>
<name>A0A177EAQ7_9MICR</name>